<feature type="non-terminal residue" evidence="1">
    <location>
        <position position="1"/>
    </location>
</feature>
<dbReference type="EMBL" id="CABIJS010000399">
    <property type="protein sequence ID" value="VUZ50760.1"/>
    <property type="molecule type" value="Genomic_DNA"/>
</dbReference>
<sequence length="79" mass="9192">EVGKDTWVRHHNQLRRRLVEPASDKRYISLYSLLDTFNLTHARPPISQVIDQITISSCSARTRWKPSRLQIDPSSKTYG</sequence>
<keyword evidence="2" id="KW-1185">Reference proteome</keyword>
<evidence type="ECO:0000313" key="2">
    <source>
        <dbReference type="Proteomes" id="UP000321570"/>
    </source>
</evidence>
<dbReference type="Proteomes" id="UP000321570">
    <property type="component" value="Unassembled WGS sequence"/>
</dbReference>
<organism evidence="1 2">
    <name type="scientific">Hymenolepis diminuta</name>
    <name type="common">Rat tapeworm</name>
    <dbReference type="NCBI Taxonomy" id="6216"/>
    <lineage>
        <taxon>Eukaryota</taxon>
        <taxon>Metazoa</taxon>
        <taxon>Spiralia</taxon>
        <taxon>Lophotrochozoa</taxon>
        <taxon>Platyhelminthes</taxon>
        <taxon>Cestoda</taxon>
        <taxon>Eucestoda</taxon>
        <taxon>Cyclophyllidea</taxon>
        <taxon>Hymenolepididae</taxon>
        <taxon>Hymenolepis</taxon>
    </lineage>
</organism>
<proteinExistence type="predicted"/>
<accession>A0A564YUB9</accession>
<gene>
    <name evidence="1" type="ORF">WMSIL1_LOCUS9656</name>
</gene>
<dbReference type="AlphaFoldDB" id="A0A564YUB9"/>
<name>A0A564YUB9_HYMDI</name>
<evidence type="ECO:0000313" key="1">
    <source>
        <dbReference type="EMBL" id="VUZ50760.1"/>
    </source>
</evidence>
<reference evidence="1 2" key="1">
    <citation type="submission" date="2019-07" db="EMBL/GenBank/DDBJ databases">
        <authorList>
            <person name="Jastrzebski P J."/>
            <person name="Paukszto L."/>
            <person name="Jastrzebski P J."/>
        </authorList>
    </citation>
    <scope>NUCLEOTIDE SEQUENCE [LARGE SCALE GENOMIC DNA]</scope>
    <source>
        <strain evidence="1 2">WMS-il1</strain>
    </source>
</reference>
<protein>
    <submittedName>
        <fullName evidence="1">Uncharacterized protein</fullName>
    </submittedName>
</protein>